<accession>W0E8M4</accession>
<dbReference type="Proteomes" id="UP000005275">
    <property type="component" value="Chromosome"/>
</dbReference>
<protein>
    <submittedName>
        <fullName evidence="1">Uncharacterized protein</fullName>
    </submittedName>
</protein>
<name>W0E8M4_MARPU</name>
<sequence length="247" mass="27955">MMDIKTSGLKAVQAAIKGLERQLPYMLSRSVNDAAFKVRAAEQDEMRQVFDRPTPYVLRSVYVQKGRAQQPSAQVGHVDAKRDALMRWSETVRPHVIGGRRAEKGTESRLSRMGIMPAGWRVVPGPAMPLNAYGNPKPSEYARILSFLRAYTGRARRLNRSSTRPRARATFFAVEVGSPQARGIRPGIYKRDGSGIHPMLYFVRGAEYRPQLNWVRVARKTVDDAFPAAFDRELTRELARQRTRRGS</sequence>
<proteinExistence type="predicted"/>
<evidence type="ECO:0000313" key="1">
    <source>
        <dbReference type="EMBL" id="AHF05411.1"/>
    </source>
</evidence>
<keyword evidence="2" id="KW-1185">Reference proteome</keyword>
<dbReference type="eggNOG" id="ENOG5032SUA">
    <property type="taxonomic scope" value="Bacteria"/>
</dbReference>
<evidence type="ECO:0000313" key="2">
    <source>
        <dbReference type="Proteomes" id="UP000005275"/>
    </source>
</evidence>
<dbReference type="STRING" id="765910.MARPU_05670"/>
<gene>
    <name evidence="1" type="ORF">MARPU_05670</name>
</gene>
<reference evidence="1 2" key="1">
    <citation type="submission" date="2013-12" db="EMBL/GenBank/DDBJ databases">
        <authorList>
            <consortium name="DOE Joint Genome Institute"/>
            <person name="Bryant D.A."/>
            <person name="Huntemann M."/>
            <person name="Han J."/>
            <person name="Chen A."/>
            <person name="Kyrpides N."/>
            <person name="Mavromatis K."/>
            <person name="Markowitz V."/>
            <person name="Palaniappan K."/>
            <person name="Ivanova N."/>
            <person name="Schaumberg A."/>
            <person name="Pati A."/>
            <person name="Liolios K."/>
            <person name="Nordberg H.P."/>
            <person name="Cantor M.N."/>
            <person name="Hua S.X."/>
            <person name="Woyke T."/>
        </authorList>
    </citation>
    <scope>NUCLEOTIDE SEQUENCE [LARGE SCALE GENOMIC DNA]</scope>
    <source>
        <strain evidence="1 2">984</strain>
    </source>
</reference>
<dbReference type="AlphaFoldDB" id="W0E8M4"/>
<dbReference type="EMBL" id="CP007031">
    <property type="protein sequence ID" value="AHF05411.1"/>
    <property type="molecule type" value="Genomic_DNA"/>
</dbReference>
<dbReference type="KEGG" id="mpur:MARPU_05670"/>
<organism evidence="1 2">
    <name type="scientific">Marichromatium purpuratum 984</name>
    <dbReference type="NCBI Taxonomy" id="765910"/>
    <lineage>
        <taxon>Bacteria</taxon>
        <taxon>Pseudomonadati</taxon>
        <taxon>Pseudomonadota</taxon>
        <taxon>Gammaproteobacteria</taxon>
        <taxon>Chromatiales</taxon>
        <taxon>Chromatiaceae</taxon>
        <taxon>Marichromatium</taxon>
    </lineage>
</organism>
<dbReference type="HOGENOM" id="CLU_082961_1_0_6"/>